<dbReference type="EMBL" id="BNJG01000001">
    <property type="protein sequence ID" value="GHO52681.1"/>
    <property type="molecule type" value="Genomic_DNA"/>
</dbReference>
<evidence type="ECO:0000256" key="1">
    <source>
        <dbReference type="ARBA" id="ARBA00023002"/>
    </source>
</evidence>
<dbReference type="Pfam" id="PF13738">
    <property type="entry name" value="Pyr_redox_3"/>
    <property type="match status" value="1"/>
</dbReference>
<feature type="transmembrane region" description="Helical" evidence="2">
    <location>
        <begin position="12"/>
        <end position="32"/>
    </location>
</feature>
<keyword evidence="4" id="KW-1185">Reference proteome</keyword>
<organism evidence="3 4">
    <name type="scientific">Ktedonobacter robiniae</name>
    <dbReference type="NCBI Taxonomy" id="2778365"/>
    <lineage>
        <taxon>Bacteria</taxon>
        <taxon>Bacillati</taxon>
        <taxon>Chloroflexota</taxon>
        <taxon>Ktedonobacteria</taxon>
        <taxon>Ktedonobacterales</taxon>
        <taxon>Ktedonobacteraceae</taxon>
        <taxon>Ktedonobacter</taxon>
    </lineage>
</organism>
<keyword evidence="2" id="KW-0472">Membrane</keyword>
<keyword evidence="2" id="KW-0812">Transmembrane</keyword>
<dbReference type="InterPro" id="IPR050982">
    <property type="entry name" value="Auxin_biosynth/cation_transpt"/>
</dbReference>
<dbReference type="Gene3D" id="3.50.50.60">
    <property type="entry name" value="FAD/NAD(P)-binding domain"/>
    <property type="match status" value="1"/>
</dbReference>
<dbReference type="Proteomes" id="UP000654345">
    <property type="component" value="Unassembled WGS sequence"/>
</dbReference>
<protein>
    <submittedName>
        <fullName evidence="3">Flavoprotein</fullName>
    </submittedName>
</protein>
<keyword evidence="1" id="KW-0560">Oxidoreductase</keyword>
<dbReference type="PANTHER" id="PTHR43539">
    <property type="entry name" value="FLAVIN-BINDING MONOOXYGENASE-LIKE PROTEIN (AFU_ORTHOLOGUE AFUA_4G09220)"/>
    <property type="match status" value="1"/>
</dbReference>
<accession>A0ABQ3UIZ8</accession>
<sequence>MYHTMASETHSSLPIAIIGAGPVGLAAAAHLLRSGETPLLFEAGDTVGASVLDWGHVRLFSPWRYMLDSQAVSLLAETGWQAPDPESYPMGRELVEQYLEPLSQVPALKSHLHLRTRVLAVTRLGYDKMKTPGREEAPFVLRVEHASGEEEDILAKAVIDASGTYRRPNTLGAHGMPALGERALQQHIFYGIPDVLGKNRARYAGRRILVVGSGHSAFNALLELEDLVREEPATQVFWAIRRKEAGQIYGGGESDALAERGQLGARMRHLVESGQIRLVSNVQIQKLSQTEQGISLAGYEEELPPVDEIIATTGFRPDLSLINELRLALDPAVESPVALAPLIDPNVHSCGTVPPHGVDELTHPEANFYIVGMKSYGRAPTFLMLTGYEQVRSIVAALTGDWESARRVELELPETGVCSVDSGGSCCATPPAQVPLTLGVRQFAGKGLEVVTPGNCCG</sequence>
<dbReference type="SUPFAM" id="SSF51905">
    <property type="entry name" value="FAD/NAD(P)-binding domain"/>
    <property type="match status" value="1"/>
</dbReference>
<dbReference type="PANTHER" id="PTHR43539:SF78">
    <property type="entry name" value="FLAVIN-CONTAINING MONOOXYGENASE"/>
    <property type="match status" value="1"/>
</dbReference>
<keyword evidence="2" id="KW-1133">Transmembrane helix</keyword>
<name>A0ABQ3UIZ8_9CHLR</name>
<dbReference type="InterPro" id="IPR036188">
    <property type="entry name" value="FAD/NAD-bd_sf"/>
</dbReference>
<reference evidence="3 4" key="1">
    <citation type="journal article" date="2021" name="Int. J. Syst. Evol. Microbiol.">
        <title>Reticulibacter mediterranei gen. nov., sp. nov., within the new family Reticulibacteraceae fam. nov., and Ktedonospora formicarum gen. nov., sp. nov., Ktedonobacter robiniae sp. nov., Dictyobacter formicarum sp. nov. and Dictyobacter arantiisoli sp. nov., belonging to the class Ktedonobacteria.</title>
        <authorList>
            <person name="Yabe S."/>
            <person name="Zheng Y."/>
            <person name="Wang C.M."/>
            <person name="Sakai Y."/>
            <person name="Abe K."/>
            <person name="Yokota A."/>
            <person name="Donadio S."/>
            <person name="Cavaletti L."/>
            <person name="Monciardini P."/>
        </authorList>
    </citation>
    <scope>NUCLEOTIDE SEQUENCE [LARGE SCALE GENOMIC DNA]</scope>
    <source>
        <strain evidence="3 4">SOSP1-30</strain>
    </source>
</reference>
<evidence type="ECO:0000313" key="4">
    <source>
        <dbReference type="Proteomes" id="UP000654345"/>
    </source>
</evidence>
<evidence type="ECO:0000313" key="3">
    <source>
        <dbReference type="EMBL" id="GHO52681.1"/>
    </source>
</evidence>
<evidence type="ECO:0000256" key="2">
    <source>
        <dbReference type="SAM" id="Phobius"/>
    </source>
</evidence>
<gene>
    <name evidence="3" type="ORF">KSB_11560</name>
</gene>
<comment type="caution">
    <text evidence="3">The sequence shown here is derived from an EMBL/GenBank/DDBJ whole genome shotgun (WGS) entry which is preliminary data.</text>
</comment>
<proteinExistence type="predicted"/>
<dbReference type="RefSeq" id="WP_201369559.1">
    <property type="nucleotide sequence ID" value="NZ_BNJG01000001.1"/>
</dbReference>
<dbReference type="PRINTS" id="PR00368">
    <property type="entry name" value="FADPNR"/>
</dbReference>